<comment type="caution">
    <text evidence="2">The sequence shown here is derived from an EMBL/GenBank/DDBJ whole genome shotgun (WGS) entry which is preliminary data.</text>
</comment>
<feature type="coiled-coil region" evidence="1">
    <location>
        <begin position="22"/>
        <end position="52"/>
    </location>
</feature>
<evidence type="ECO:0000256" key="1">
    <source>
        <dbReference type="SAM" id="Coils"/>
    </source>
</evidence>
<feature type="coiled-coil region" evidence="1">
    <location>
        <begin position="362"/>
        <end position="389"/>
    </location>
</feature>
<dbReference type="EMBL" id="VMNF01000008">
    <property type="protein sequence ID" value="TXC03150.1"/>
    <property type="molecule type" value="Genomic_DNA"/>
</dbReference>
<sequence length="418" mass="47494">MPLQQQMKRGILTANRSSASIEKEADRKFAEIEAEREKLKRQEEEIKWYQNKNLSDIQDSLEHDIFAAMAQAREALPDIGLVDHRKKLKKAGAELLAGEGIERFIGSKKHLLGIKEVVKEYGASAMCVVARILIQKQVFELPIGERRRRFPELFTKLPLPTEDDLSNQNTGESGLEDISGGLCRIEADQEHSDGPVEKVSNQDEGRHGHTKLKVWHKNASYPVPLEAKVQHRLMVKLQQVMEHACYEFAQREMQKTLEDQEWDHPEAVELNQWMNILIGHDGFDTNKSTEELEALFLSGVEIRDVAVKRVVVDPWRTRVFLKNAEDILKVPEAGDCLPVVKKLRGDVEKSLGELHLTTMFERVRVEKELAEIAAESKKLQQRRERVKAAIVPYMKQCQEVAGSSVLEAVCAAEVVAEV</sequence>
<proteinExistence type="predicted"/>
<evidence type="ECO:0000313" key="3">
    <source>
        <dbReference type="Proteomes" id="UP000321331"/>
    </source>
</evidence>
<dbReference type="Proteomes" id="UP000321331">
    <property type="component" value="Unassembled WGS sequence"/>
</dbReference>
<accession>A0A5C6SXF2</accession>
<evidence type="ECO:0000313" key="2">
    <source>
        <dbReference type="EMBL" id="TXC03150.1"/>
    </source>
</evidence>
<gene>
    <name evidence="2" type="ORF">FocTR4_00014714</name>
</gene>
<name>A0A5C6SXF2_FUSOC</name>
<organism evidence="2 3">
    <name type="scientific">Fusarium oxysporum f. sp. cubense</name>
    <dbReference type="NCBI Taxonomy" id="61366"/>
    <lineage>
        <taxon>Eukaryota</taxon>
        <taxon>Fungi</taxon>
        <taxon>Dikarya</taxon>
        <taxon>Ascomycota</taxon>
        <taxon>Pezizomycotina</taxon>
        <taxon>Sordariomycetes</taxon>
        <taxon>Hypocreomycetidae</taxon>
        <taxon>Hypocreales</taxon>
        <taxon>Nectriaceae</taxon>
        <taxon>Fusarium</taxon>
        <taxon>Fusarium oxysporum species complex</taxon>
    </lineage>
</organism>
<keyword evidence="1" id="KW-0175">Coiled coil</keyword>
<dbReference type="AlphaFoldDB" id="A0A5C6SXF2"/>
<reference evidence="2 3" key="1">
    <citation type="submission" date="2019-07" db="EMBL/GenBank/DDBJ databases">
        <title>The First High-Quality Draft Genome Sequence of the Causal Agent of the Current Panama Disease Epidemic.</title>
        <authorList>
            <person name="Warmington R.J."/>
            <person name="Kay W."/>
            <person name="Jeffries A."/>
            <person name="Bebber D."/>
            <person name="Moore K."/>
            <person name="Studholme D.J."/>
        </authorList>
    </citation>
    <scope>NUCLEOTIDE SEQUENCE [LARGE SCALE GENOMIC DNA]</scope>
    <source>
        <strain evidence="2 3">TR4</strain>
    </source>
</reference>
<protein>
    <submittedName>
        <fullName evidence="2">Uncharacterized protein</fullName>
    </submittedName>
</protein>